<proteinExistence type="predicted"/>
<name>A0A8H7Z2U2_AJECA</name>
<sequence>MVSNSSRLTYPVRLNGFGGDGCSVVIGDAKIGRDIGGCIGAGAGSADLTSSHSTSAYSASSDRPPLGIKPIKTLTVPHAVGVNSRVCSKHLSFVTVGKFKS</sequence>
<dbReference type="EMBL" id="JAEVHI010000002">
    <property type="protein sequence ID" value="KAG5300104.1"/>
    <property type="molecule type" value="Genomic_DNA"/>
</dbReference>
<dbReference type="AlphaFoldDB" id="A0A8H7Z2U2"/>
<organism evidence="1 2">
    <name type="scientific">Ajellomyces capsulatus</name>
    <name type="common">Darling's disease fungus</name>
    <name type="synonym">Histoplasma capsulatum</name>
    <dbReference type="NCBI Taxonomy" id="5037"/>
    <lineage>
        <taxon>Eukaryota</taxon>
        <taxon>Fungi</taxon>
        <taxon>Dikarya</taxon>
        <taxon>Ascomycota</taxon>
        <taxon>Pezizomycotina</taxon>
        <taxon>Eurotiomycetes</taxon>
        <taxon>Eurotiomycetidae</taxon>
        <taxon>Onygenales</taxon>
        <taxon>Ajellomycetaceae</taxon>
        <taxon>Histoplasma</taxon>
    </lineage>
</organism>
<evidence type="ECO:0000313" key="2">
    <source>
        <dbReference type="Proteomes" id="UP000670092"/>
    </source>
</evidence>
<comment type="caution">
    <text evidence="1">The sequence shown here is derived from an EMBL/GenBank/DDBJ whole genome shotgun (WGS) entry which is preliminary data.</text>
</comment>
<gene>
    <name evidence="1" type="ORF">I7I52_10639</name>
</gene>
<evidence type="ECO:0000313" key="1">
    <source>
        <dbReference type="EMBL" id="KAG5300104.1"/>
    </source>
</evidence>
<accession>A0A8H7Z2U2</accession>
<dbReference type="VEuPathDB" id="FungiDB:I7I52_10639"/>
<dbReference type="Proteomes" id="UP000670092">
    <property type="component" value="Unassembled WGS sequence"/>
</dbReference>
<protein>
    <submittedName>
        <fullName evidence="1">Uncharacterized protein</fullName>
    </submittedName>
</protein>
<reference evidence="1 2" key="1">
    <citation type="submission" date="2021-01" db="EMBL/GenBank/DDBJ databases">
        <title>Chromosome-level genome assembly of a human fungal pathogen reveals clustering of transcriptionally co-regulated genes.</title>
        <authorList>
            <person name="Voorhies M."/>
            <person name="Cohen S."/>
            <person name="Shea T.P."/>
            <person name="Petrus S."/>
            <person name="Munoz J.F."/>
            <person name="Poplawski S."/>
            <person name="Goldman W.E."/>
            <person name="Michael T."/>
            <person name="Cuomo C.A."/>
            <person name="Sil A."/>
            <person name="Beyhan S."/>
        </authorList>
    </citation>
    <scope>NUCLEOTIDE SEQUENCE [LARGE SCALE GENOMIC DNA]</scope>
    <source>
        <strain evidence="1 2">G184AR</strain>
    </source>
</reference>